<dbReference type="SMART" id="SM00342">
    <property type="entry name" value="HTH_ARAC"/>
    <property type="match status" value="1"/>
</dbReference>
<reference evidence="8" key="1">
    <citation type="submission" date="2023-07" db="EMBL/GenBank/DDBJ databases">
        <title>Sorghum-associated microbial communities from plants grown in Nebraska, USA.</title>
        <authorList>
            <person name="Schachtman D."/>
        </authorList>
    </citation>
    <scope>NUCLEOTIDE SEQUENCE</scope>
    <source>
        <strain evidence="8">BE80</strain>
    </source>
</reference>
<accession>A0AAP5GXI2</accession>
<keyword evidence="4 8" id="KW-0238">DNA-binding</keyword>
<dbReference type="InterPro" id="IPR018062">
    <property type="entry name" value="HTH_AraC-typ_CS"/>
</dbReference>
<evidence type="ECO:0000256" key="3">
    <source>
        <dbReference type="ARBA" id="ARBA00023015"/>
    </source>
</evidence>
<dbReference type="AlphaFoldDB" id="A0AAP5GXI2"/>
<evidence type="ECO:0000256" key="5">
    <source>
        <dbReference type="ARBA" id="ARBA00023163"/>
    </source>
</evidence>
<keyword evidence="2" id="KW-0378">Hydrolase</keyword>
<dbReference type="SUPFAM" id="SSF51445">
    <property type="entry name" value="(Trans)glycosidases"/>
    <property type="match status" value="1"/>
</dbReference>
<dbReference type="RefSeq" id="WP_310135482.1">
    <property type="nucleotide sequence ID" value="NZ_JAVDTR010000001.1"/>
</dbReference>
<dbReference type="GO" id="GO:0016798">
    <property type="term" value="F:hydrolase activity, acting on glycosyl bonds"/>
    <property type="evidence" value="ECO:0007669"/>
    <property type="project" value="UniProtKB-KW"/>
</dbReference>
<comment type="similarity">
    <text evidence="1">Belongs to the glycosyl hydrolase 39 family.</text>
</comment>
<dbReference type="EMBL" id="JAVDTR010000001">
    <property type="protein sequence ID" value="MDR6721555.1"/>
    <property type="molecule type" value="Genomic_DNA"/>
</dbReference>
<dbReference type="SUPFAM" id="SSF46689">
    <property type="entry name" value="Homeodomain-like"/>
    <property type="match status" value="2"/>
</dbReference>
<dbReference type="Pfam" id="PF01229">
    <property type="entry name" value="Glyco_hydro_39"/>
    <property type="match status" value="1"/>
</dbReference>
<evidence type="ECO:0000313" key="8">
    <source>
        <dbReference type="EMBL" id="MDR6721555.1"/>
    </source>
</evidence>
<dbReference type="Gene3D" id="2.60.40.1500">
    <property type="entry name" value="Glycosyl hydrolase domain, family 39"/>
    <property type="match status" value="1"/>
</dbReference>
<evidence type="ECO:0000256" key="2">
    <source>
        <dbReference type="ARBA" id="ARBA00022801"/>
    </source>
</evidence>
<proteinExistence type="inferred from homology"/>
<sequence>MKLVNPWENIAIQQIKPGSTIHNFDGKVHILYVLRGSIEVESDEESVKVESPGFYILPRSESFHLTSTQTLSYDIALYYNYDKNQGDNGYQFEFRGDSRKGGNSSDEEMSHLANKLLSGFYLEKSSISDVEVFNLYFSILSLLERKYYKEVPIRSNKSMRSRIEEIKFYLGNNFEKDIKLKDIAKKFYVSEQYLSRTFSEIVGQSLSDYLLEHRMRNVERQLVETNDPVTSIGYEAGFTNINSFNRLFKKRHGISPSTFRKTKTPIQVKVSTRTQESNQKELEAILQQVDQEKKRKVQIDIHNSEEIRISSAILNVGQASKLLMTELNDQLAAFEKYNLFEFSRVSGLLNKSMLRVDGNAPDYALIIKAIGKLVTRGWKPFIVLNPPEDAEFVTSVGQNHRTYSWENWLKEIEELFRLLLNHFGKSALIQWKIEVVRPSPWHYETGINHGCERFKGKLRSYDLFLDEDFVKYYDEVRKSLKKVEPGLQVGIGGIGLEDKESHRYGFLANLVHDGIAPDFYGISALPYSQKNSTSNGKSAIVKSAKENYILMMTQSLITYLEDNLNVSDLYLTEFNITSSSLDQLNDMAFKGLYIFHHHLGLTDFYKGIGYWLVSDFAYPNENAGETIEFRGGPGLLTVSGIPKIGYYAYEFLNKLGKTLLFRDASLFITKNEDENITILAYLYAPVDPSYFSSFEKYDMNSNKLIFHNPVSKNMILQLSKLPADCRNYRAVVKKMSFNDGNALDEALKMTSLNSFDMETIDYLKVRSIPITYMRHIQTRGGTLEMDIKIEPQQILCITLERMY</sequence>
<dbReference type="GO" id="GO:0043565">
    <property type="term" value="F:sequence-specific DNA binding"/>
    <property type="evidence" value="ECO:0007669"/>
    <property type="project" value="InterPro"/>
</dbReference>
<dbReference type="PROSITE" id="PS00041">
    <property type="entry name" value="HTH_ARAC_FAMILY_1"/>
    <property type="match status" value="1"/>
</dbReference>
<dbReference type="PROSITE" id="PS01124">
    <property type="entry name" value="HTH_ARAC_FAMILY_2"/>
    <property type="match status" value="1"/>
</dbReference>
<dbReference type="PANTHER" id="PTHR43280:SF34">
    <property type="entry name" value="ARAC-FAMILY TRANSCRIPTIONAL REGULATOR"/>
    <property type="match status" value="1"/>
</dbReference>
<dbReference type="Gene3D" id="3.20.20.80">
    <property type="entry name" value="Glycosidases"/>
    <property type="match status" value="1"/>
</dbReference>
<evidence type="ECO:0000313" key="9">
    <source>
        <dbReference type="Proteomes" id="UP001254832"/>
    </source>
</evidence>
<dbReference type="InterPro" id="IPR017853">
    <property type="entry name" value="GH"/>
</dbReference>
<evidence type="ECO:0000256" key="6">
    <source>
        <dbReference type="ARBA" id="ARBA00023295"/>
    </source>
</evidence>
<dbReference type="Proteomes" id="UP001254832">
    <property type="component" value="Unassembled WGS sequence"/>
</dbReference>
<comment type="caution">
    <text evidence="8">The sequence shown here is derived from an EMBL/GenBank/DDBJ whole genome shotgun (WGS) entry which is preliminary data.</text>
</comment>
<evidence type="ECO:0000256" key="4">
    <source>
        <dbReference type="ARBA" id="ARBA00023125"/>
    </source>
</evidence>
<name>A0AAP5GXI2_PAEAM</name>
<dbReference type="PANTHER" id="PTHR43280">
    <property type="entry name" value="ARAC-FAMILY TRANSCRIPTIONAL REGULATOR"/>
    <property type="match status" value="1"/>
</dbReference>
<dbReference type="SUPFAM" id="SSF51011">
    <property type="entry name" value="Glycosyl hydrolase domain"/>
    <property type="match status" value="1"/>
</dbReference>
<evidence type="ECO:0000259" key="7">
    <source>
        <dbReference type="PROSITE" id="PS01124"/>
    </source>
</evidence>
<keyword evidence="6" id="KW-0326">Glycosidase</keyword>
<dbReference type="Gene3D" id="1.10.10.60">
    <property type="entry name" value="Homeodomain-like"/>
    <property type="match status" value="2"/>
</dbReference>
<dbReference type="InterPro" id="IPR049166">
    <property type="entry name" value="GH39_cat"/>
</dbReference>
<keyword evidence="3" id="KW-0805">Transcription regulation</keyword>
<dbReference type="Pfam" id="PF12833">
    <property type="entry name" value="HTH_18"/>
    <property type="match status" value="1"/>
</dbReference>
<feature type="domain" description="HTH araC/xylS-type" evidence="7">
    <location>
        <begin position="164"/>
        <end position="262"/>
    </location>
</feature>
<evidence type="ECO:0000256" key="1">
    <source>
        <dbReference type="ARBA" id="ARBA00008875"/>
    </source>
</evidence>
<gene>
    <name evidence="8" type="ORF">J2W91_000003</name>
</gene>
<dbReference type="GO" id="GO:0003700">
    <property type="term" value="F:DNA-binding transcription factor activity"/>
    <property type="evidence" value="ECO:0007669"/>
    <property type="project" value="InterPro"/>
</dbReference>
<protein>
    <submittedName>
        <fullName evidence="8">AraC-like DNA-binding protein/beta-xylosidase</fullName>
    </submittedName>
</protein>
<dbReference type="InterPro" id="IPR018060">
    <property type="entry name" value="HTH_AraC"/>
</dbReference>
<organism evidence="8 9">
    <name type="scientific">Paenibacillus amylolyticus</name>
    <dbReference type="NCBI Taxonomy" id="1451"/>
    <lineage>
        <taxon>Bacteria</taxon>
        <taxon>Bacillati</taxon>
        <taxon>Bacillota</taxon>
        <taxon>Bacilli</taxon>
        <taxon>Bacillales</taxon>
        <taxon>Paenibacillaceae</taxon>
        <taxon>Paenibacillus</taxon>
    </lineage>
</organism>
<dbReference type="InterPro" id="IPR009057">
    <property type="entry name" value="Homeodomain-like_sf"/>
</dbReference>
<keyword evidence="5" id="KW-0804">Transcription</keyword>